<protein>
    <recommendedName>
        <fullName evidence="4">Secreted protein</fullName>
    </recommendedName>
</protein>
<dbReference type="EMBL" id="BPLR01006497">
    <property type="protein sequence ID" value="GIY10241.1"/>
    <property type="molecule type" value="Genomic_DNA"/>
</dbReference>
<feature type="signal peptide" evidence="1">
    <location>
        <begin position="1"/>
        <end position="21"/>
    </location>
</feature>
<evidence type="ECO:0008006" key="4">
    <source>
        <dbReference type="Google" id="ProtNLM"/>
    </source>
</evidence>
<evidence type="ECO:0000256" key="1">
    <source>
        <dbReference type="SAM" id="SignalP"/>
    </source>
</evidence>
<comment type="caution">
    <text evidence="2">The sequence shown here is derived from an EMBL/GenBank/DDBJ whole genome shotgun (WGS) entry which is preliminary data.</text>
</comment>
<dbReference type="AlphaFoldDB" id="A0AAV4QQ76"/>
<accession>A0AAV4QQ76</accession>
<reference evidence="2 3" key="1">
    <citation type="submission" date="2021-06" db="EMBL/GenBank/DDBJ databases">
        <title>Caerostris extrusa draft genome.</title>
        <authorList>
            <person name="Kono N."/>
            <person name="Arakawa K."/>
        </authorList>
    </citation>
    <scope>NUCLEOTIDE SEQUENCE [LARGE SCALE GENOMIC DNA]</scope>
</reference>
<sequence>MTFYMCPIFLHLTAGIILSSGIKNLNFTWDAHSQVCVRMEKIRKLHSNESLERAENYRSADDCSLFLAHRLSTRAAASDT</sequence>
<evidence type="ECO:0000313" key="3">
    <source>
        <dbReference type="Proteomes" id="UP001054945"/>
    </source>
</evidence>
<keyword evidence="1" id="KW-0732">Signal</keyword>
<feature type="chain" id="PRO_5043484088" description="Secreted protein" evidence="1">
    <location>
        <begin position="22"/>
        <end position="80"/>
    </location>
</feature>
<keyword evidence="3" id="KW-1185">Reference proteome</keyword>
<dbReference type="Proteomes" id="UP001054945">
    <property type="component" value="Unassembled WGS sequence"/>
</dbReference>
<name>A0AAV4QQ76_CAEEX</name>
<proteinExistence type="predicted"/>
<organism evidence="2 3">
    <name type="scientific">Caerostris extrusa</name>
    <name type="common">Bark spider</name>
    <name type="synonym">Caerostris bankana</name>
    <dbReference type="NCBI Taxonomy" id="172846"/>
    <lineage>
        <taxon>Eukaryota</taxon>
        <taxon>Metazoa</taxon>
        <taxon>Ecdysozoa</taxon>
        <taxon>Arthropoda</taxon>
        <taxon>Chelicerata</taxon>
        <taxon>Arachnida</taxon>
        <taxon>Araneae</taxon>
        <taxon>Araneomorphae</taxon>
        <taxon>Entelegynae</taxon>
        <taxon>Araneoidea</taxon>
        <taxon>Araneidae</taxon>
        <taxon>Caerostris</taxon>
    </lineage>
</organism>
<evidence type="ECO:0000313" key="2">
    <source>
        <dbReference type="EMBL" id="GIY10241.1"/>
    </source>
</evidence>
<gene>
    <name evidence="2" type="ORF">CEXT_483671</name>
</gene>